<evidence type="ECO:0000256" key="3">
    <source>
        <dbReference type="ARBA" id="ARBA00022840"/>
    </source>
</evidence>
<dbReference type="Pfam" id="PF02954">
    <property type="entry name" value="HTH_8"/>
    <property type="match status" value="1"/>
</dbReference>
<dbReference type="GO" id="GO:0006355">
    <property type="term" value="P:regulation of DNA-templated transcription"/>
    <property type="evidence" value="ECO:0007669"/>
    <property type="project" value="InterPro"/>
</dbReference>
<name>A0A1G9E8T5_9FIRM</name>
<dbReference type="STRING" id="393762.SAMN05660472_01873"/>
<dbReference type="AlphaFoldDB" id="A0A1G9E8T5"/>
<dbReference type="Gene3D" id="3.40.50.300">
    <property type="entry name" value="P-loop containing nucleotide triphosphate hydrolases"/>
    <property type="match status" value="1"/>
</dbReference>
<evidence type="ECO:0000313" key="11">
    <source>
        <dbReference type="Proteomes" id="UP000198718"/>
    </source>
</evidence>
<dbReference type="PROSITE" id="PS50110">
    <property type="entry name" value="RESPONSE_REGULATORY"/>
    <property type="match status" value="1"/>
</dbReference>
<dbReference type="PRINTS" id="PR01590">
    <property type="entry name" value="HTHFIS"/>
</dbReference>
<dbReference type="Gene3D" id="1.10.10.60">
    <property type="entry name" value="Homeodomain-like"/>
    <property type="match status" value="1"/>
</dbReference>
<feature type="modified residue" description="4-aspartylphosphate" evidence="7">
    <location>
        <position position="53"/>
    </location>
</feature>
<evidence type="ECO:0000256" key="1">
    <source>
        <dbReference type="ARBA" id="ARBA00018672"/>
    </source>
</evidence>
<evidence type="ECO:0000313" key="10">
    <source>
        <dbReference type="EMBL" id="SDK72445.1"/>
    </source>
</evidence>
<keyword evidence="3" id="KW-0067">ATP-binding</keyword>
<dbReference type="InterPro" id="IPR002078">
    <property type="entry name" value="Sigma_54_int"/>
</dbReference>
<dbReference type="GO" id="GO:0043565">
    <property type="term" value="F:sequence-specific DNA binding"/>
    <property type="evidence" value="ECO:0007669"/>
    <property type="project" value="InterPro"/>
</dbReference>
<dbReference type="OrthoDB" id="9803970at2"/>
<dbReference type="CDD" id="cd00009">
    <property type="entry name" value="AAA"/>
    <property type="match status" value="1"/>
</dbReference>
<dbReference type="InterPro" id="IPR025662">
    <property type="entry name" value="Sigma_54_int_dom_ATP-bd_1"/>
</dbReference>
<dbReference type="PANTHER" id="PTHR32071">
    <property type="entry name" value="TRANSCRIPTIONAL REGULATORY PROTEIN"/>
    <property type="match status" value="1"/>
</dbReference>
<dbReference type="InterPro" id="IPR058031">
    <property type="entry name" value="AAA_lid_NorR"/>
</dbReference>
<dbReference type="InterPro" id="IPR011006">
    <property type="entry name" value="CheY-like_superfamily"/>
</dbReference>
<dbReference type="SUPFAM" id="SSF52172">
    <property type="entry name" value="CheY-like"/>
    <property type="match status" value="1"/>
</dbReference>
<dbReference type="Pfam" id="PF00072">
    <property type="entry name" value="Response_reg"/>
    <property type="match status" value="1"/>
</dbReference>
<evidence type="ECO:0000256" key="2">
    <source>
        <dbReference type="ARBA" id="ARBA00022741"/>
    </source>
</evidence>
<dbReference type="SMART" id="SM00382">
    <property type="entry name" value="AAA"/>
    <property type="match status" value="1"/>
</dbReference>
<feature type="domain" description="Sigma-54 factor interaction" evidence="8">
    <location>
        <begin position="141"/>
        <end position="371"/>
    </location>
</feature>
<evidence type="ECO:0000256" key="6">
    <source>
        <dbReference type="ARBA" id="ARBA00024867"/>
    </source>
</evidence>
<keyword evidence="10" id="KW-0238">DNA-binding</keyword>
<keyword evidence="4" id="KW-0805">Transcription regulation</keyword>
<organism evidence="10 11">
    <name type="scientific">Natronincola ferrireducens</name>
    <dbReference type="NCBI Taxonomy" id="393762"/>
    <lineage>
        <taxon>Bacteria</taxon>
        <taxon>Bacillati</taxon>
        <taxon>Bacillota</taxon>
        <taxon>Clostridia</taxon>
        <taxon>Peptostreptococcales</taxon>
        <taxon>Natronincolaceae</taxon>
        <taxon>Natronincola</taxon>
    </lineage>
</organism>
<evidence type="ECO:0000259" key="9">
    <source>
        <dbReference type="PROSITE" id="PS50110"/>
    </source>
</evidence>
<dbReference type="EMBL" id="FNFP01000003">
    <property type="protein sequence ID" value="SDK72445.1"/>
    <property type="molecule type" value="Genomic_DNA"/>
</dbReference>
<keyword evidence="5" id="KW-0804">Transcription</keyword>
<dbReference type="RefSeq" id="WP_090553433.1">
    <property type="nucleotide sequence ID" value="NZ_FNFP01000003.1"/>
</dbReference>
<dbReference type="GO" id="GO:0005524">
    <property type="term" value="F:ATP binding"/>
    <property type="evidence" value="ECO:0007669"/>
    <property type="project" value="UniProtKB-KW"/>
</dbReference>
<dbReference type="PANTHER" id="PTHR32071:SF113">
    <property type="entry name" value="ALGINATE BIOSYNTHESIS TRANSCRIPTIONAL REGULATORY PROTEIN ALGB"/>
    <property type="match status" value="1"/>
</dbReference>
<dbReference type="Gene3D" id="1.10.8.60">
    <property type="match status" value="1"/>
</dbReference>
<accession>A0A1G9E8T5</accession>
<sequence>MRKKILIIDDEEMIRISLKEGLMDLGYEVDTAKDGQEGLGKVDGFKPHAIFLDIRLPDINGLQLIKSIKEVDKDVEVVIMTAYGDVKTAVTSIKSGAFDYIHKPFDLEEMNIILIRLFDNLTLQKKIYLLEKEKLSKNHAILGDHQSIQEVLRKVAILSDSDDVTVLIRGETGTGKEVVASAIHENSCRKDAPMLKINCAAIPTQLMESELFGHEKNAFTGAIARKKGLVEIADGGTIFLDEIGELHYDMQTKLLRFLEERKFKRVGGLEDIEVDIRIIAATNKNLEEAIKQKEFREDLYYRLNVVPVELPPLRERGEDILLLANHYLKIYSKKFNKSILDFTEEAKEKLMTYPWKGNVRELINVIERMVILIDDTYIRCHHIPSEIRGEEKRSYDGEGYRQEDGSQLIPEGFSLEGLVKRVEKKYIKAALEISNKNHSKAAELLGISRFALKRKIEKYFHE</sequence>
<dbReference type="PROSITE" id="PS50045">
    <property type="entry name" value="SIGMA54_INTERACT_4"/>
    <property type="match status" value="1"/>
</dbReference>
<evidence type="ECO:0000256" key="5">
    <source>
        <dbReference type="ARBA" id="ARBA00023163"/>
    </source>
</evidence>
<dbReference type="InterPro" id="IPR001789">
    <property type="entry name" value="Sig_transdc_resp-reg_receiver"/>
</dbReference>
<dbReference type="FunFam" id="3.40.50.300:FF:000006">
    <property type="entry name" value="DNA-binding transcriptional regulator NtrC"/>
    <property type="match status" value="1"/>
</dbReference>
<dbReference type="InterPro" id="IPR027417">
    <property type="entry name" value="P-loop_NTPase"/>
</dbReference>
<protein>
    <recommendedName>
        <fullName evidence="1">Stage 0 sporulation protein A homolog</fullName>
    </recommendedName>
</protein>
<dbReference type="GO" id="GO:0000160">
    <property type="term" value="P:phosphorelay signal transduction system"/>
    <property type="evidence" value="ECO:0007669"/>
    <property type="project" value="InterPro"/>
</dbReference>
<dbReference type="PROSITE" id="PS00675">
    <property type="entry name" value="SIGMA54_INTERACT_1"/>
    <property type="match status" value="1"/>
</dbReference>
<reference evidence="10 11" key="1">
    <citation type="submission" date="2016-10" db="EMBL/GenBank/DDBJ databases">
        <authorList>
            <person name="de Groot N.N."/>
        </authorList>
    </citation>
    <scope>NUCLEOTIDE SEQUENCE [LARGE SCALE GENOMIC DNA]</scope>
    <source>
        <strain evidence="10 11">DSM 18346</strain>
    </source>
</reference>
<comment type="function">
    <text evidence="6">May play the central regulatory role in sporulation. It may be an element of the effector pathway responsible for the activation of sporulation genes in response to nutritional stress. Spo0A may act in concert with spo0H (a sigma factor) to control the expression of some genes that are critical to the sporulation process.</text>
</comment>
<keyword evidence="7" id="KW-0597">Phosphoprotein</keyword>
<dbReference type="Gene3D" id="3.40.50.2300">
    <property type="match status" value="1"/>
</dbReference>
<evidence type="ECO:0000259" key="8">
    <source>
        <dbReference type="PROSITE" id="PS50045"/>
    </source>
</evidence>
<dbReference type="InterPro" id="IPR009057">
    <property type="entry name" value="Homeodomain-like_sf"/>
</dbReference>
<keyword evidence="11" id="KW-1185">Reference proteome</keyword>
<dbReference type="InterPro" id="IPR003593">
    <property type="entry name" value="AAA+_ATPase"/>
</dbReference>
<dbReference type="SUPFAM" id="SSF46689">
    <property type="entry name" value="Homeodomain-like"/>
    <property type="match status" value="1"/>
</dbReference>
<dbReference type="SMART" id="SM00448">
    <property type="entry name" value="REC"/>
    <property type="match status" value="1"/>
</dbReference>
<proteinExistence type="predicted"/>
<dbReference type="Pfam" id="PF00158">
    <property type="entry name" value="Sigma54_activat"/>
    <property type="match status" value="1"/>
</dbReference>
<feature type="domain" description="Response regulatory" evidence="9">
    <location>
        <begin position="4"/>
        <end position="118"/>
    </location>
</feature>
<dbReference type="SUPFAM" id="SSF52540">
    <property type="entry name" value="P-loop containing nucleoside triphosphate hydrolases"/>
    <property type="match status" value="1"/>
</dbReference>
<dbReference type="InterPro" id="IPR025943">
    <property type="entry name" value="Sigma_54_int_dom_ATP-bd_2"/>
</dbReference>
<dbReference type="Pfam" id="PF25601">
    <property type="entry name" value="AAA_lid_14"/>
    <property type="match status" value="1"/>
</dbReference>
<dbReference type="PROSITE" id="PS00676">
    <property type="entry name" value="SIGMA54_INTERACT_2"/>
    <property type="match status" value="1"/>
</dbReference>
<dbReference type="Proteomes" id="UP000198718">
    <property type="component" value="Unassembled WGS sequence"/>
</dbReference>
<gene>
    <name evidence="10" type="ORF">SAMN05660472_01873</name>
</gene>
<dbReference type="InterPro" id="IPR002197">
    <property type="entry name" value="HTH_Fis"/>
</dbReference>
<evidence type="ECO:0000256" key="4">
    <source>
        <dbReference type="ARBA" id="ARBA00023015"/>
    </source>
</evidence>
<keyword evidence="2" id="KW-0547">Nucleotide-binding</keyword>
<evidence type="ECO:0000256" key="7">
    <source>
        <dbReference type="PROSITE-ProRule" id="PRU00169"/>
    </source>
</evidence>